<organism evidence="2 3">
    <name type="scientific">Dickeya chrysanthemi (strain Ech1591)</name>
    <name type="common">Dickeya zeae (strain Ech1591)</name>
    <dbReference type="NCBI Taxonomy" id="561229"/>
    <lineage>
        <taxon>Bacteria</taxon>
        <taxon>Pseudomonadati</taxon>
        <taxon>Pseudomonadota</taxon>
        <taxon>Gammaproteobacteria</taxon>
        <taxon>Enterobacterales</taxon>
        <taxon>Pectobacteriaceae</taxon>
        <taxon>Dickeya</taxon>
    </lineage>
</organism>
<proteinExistence type="predicted"/>
<dbReference type="GeneID" id="45080710"/>
<dbReference type="HOGENOM" id="CLU_1239252_0_0_6"/>
<protein>
    <submittedName>
        <fullName evidence="2">2OG-Fe(II) oxygenase</fullName>
    </submittedName>
</protein>
<reference evidence="2 3" key="1">
    <citation type="submission" date="2009-06" db="EMBL/GenBank/DDBJ databases">
        <title>Complete sequence of Dickeya zeae Ech1591.</title>
        <authorList>
            <consortium name="US DOE Joint Genome Institute"/>
            <person name="Lucas S."/>
            <person name="Copeland A."/>
            <person name="Lapidus A."/>
            <person name="Glavina del Rio T."/>
            <person name="Tice H."/>
            <person name="Bruce D."/>
            <person name="Goodwin L."/>
            <person name="Pitluck S."/>
            <person name="Chertkov O."/>
            <person name="Brettin T."/>
            <person name="Detter J.C."/>
            <person name="Han C."/>
            <person name="Larimer F."/>
            <person name="Land M."/>
            <person name="Hauser L."/>
            <person name="Kyrpides N."/>
            <person name="Ovchinnikova G."/>
            <person name="Balakrishnan V."/>
            <person name="Glasner J."/>
            <person name="Perna N.T."/>
        </authorList>
    </citation>
    <scope>NUCLEOTIDE SEQUENCE [LARGE SCALE GENOMIC DNA]</scope>
    <source>
        <strain evidence="2 3">Ech1591</strain>
    </source>
</reference>
<dbReference type="eggNOG" id="COG3751">
    <property type="taxonomic scope" value="Bacteria"/>
</dbReference>
<gene>
    <name evidence="2" type="ordered locus">Dd1591_2653</name>
</gene>
<evidence type="ECO:0000313" key="2">
    <source>
        <dbReference type="EMBL" id="ACT07484.1"/>
    </source>
</evidence>
<dbReference type="Pfam" id="PF13661">
    <property type="entry name" value="2OG-FeII_Oxy_4"/>
    <property type="match status" value="1"/>
</dbReference>
<dbReference type="InterPro" id="IPR039558">
    <property type="entry name" value="TPA1/OFD1_N"/>
</dbReference>
<sequence length="225" mass="26041">MRNDRLLFKKTGYLTTNIRSQFASKILEIMESAQACPEECWTYIYKNSLEQKDLSFMAPYYEIEQSFTRCFEDFCENKFSFFFRRLSNEVKDNVSPSEASTIAYNFCNSEEFKDLIAVLTGRKIGNIDVFYINRFDKGHFLNTHTDSGNNIGIALNITENWDPNFGGLTHILDKEKTKIVETLTPGFAELFLFDTSEKQVPHFVSTVTANQKNRRMSVIARYGKA</sequence>
<evidence type="ECO:0000313" key="3">
    <source>
        <dbReference type="Proteomes" id="UP000002735"/>
    </source>
</evidence>
<evidence type="ECO:0000259" key="1">
    <source>
        <dbReference type="Pfam" id="PF13661"/>
    </source>
</evidence>
<feature type="domain" description="Prolyl 3,4-dihydroxylase TPA1/OFD1 N-terminal" evidence="1">
    <location>
        <begin position="132"/>
        <end position="218"/>
    </location>
</feature>
<dbReference type="AlphaFoldDB" id="C6CMV9"/>
<dbReference type="OrthoDB" id="6466335at2"/>
<dbReference type="Gene3D" id="2.60.120.620">
    <property type="entry name" value="q2cbj1_9rhob like domain"/>
    <property type="match status" value="1"/>
</dbReference>
<dbReference type="EMBL" id="CP001655">
    <property type="protein sequence ID" value="ACT07484.1"/>
    <property type="molecule type" value="Genomic_DNA"/>
</dbReference>
<dbReference type="RefSeq" id="WP_012770340.1">
    <property type="nucleotide sequence ID" value="NC_012912.1"/>
</dbReference>
<dbReference type="STRING" id="561229.Dd1591_2653"/>
<accession>C6CMV9</accession>
<name>C6CMV9_DICC1</name>
<dbReference type="Proteomes" id="UP000002735">
    <property type="component" value="Chromosome"/>
</dbReference>
<dbReference type="KEGG" id="dze:Dd1591_2653"/>